<evidence type="ECO:0000256" key="1">
    <source>
        <dbReference type="ARBA" id="ARBA00009437"/>
    </source>
</evidence>
<keyword evidence="3" id="KW-0238">DNA-binding</keyword>
<evidence type="ECO:0000256" key="2">
    <source>
        <dbReference type="ARBA" id="ARBA00023015"/>
    </source>
</evidence>
<dbReference type="Pfam" id="PF00126">
    <property type="entry name" value="HTH_1"/>
    <property type="match status" value="1"/>
</dbReference>
<dbReference type="SUPFAM" id="SSF46785">
    <property type="entry name" value="Winged helix' DNA-binding domain"/>
    <property type="match status" value="1"/>
</dbReference>
<reference evidence="6 7" key="1">
    <citation type="submission" date="2022-12" db="EMBL/GenBank/DDBJ databases">
        <authorList>
            <person name="Muema E."/>
        </authorList>
    </citation>
    <scope>NUCLEOTIDE SEQUENCE [LARGE SCALE GENOMIC DNA]</scope>
    <source>
        <strain evidence="7">1330</strain>
    </source>
</reference>
<accession>A0ABU8KME6</accession>
<evidence type="ECO:0000256" key="4">
    <source>
        <dbReference type="ARBA" id="ARBA00023163"/>
    </source>
</evidence>
<gene>
    <name evidence="6" type="ORF">O7A05_30370</name>
</gene>
<dbReference type="CDD" id="cd08414">
    <property type="entry name" value="PBP2_LTTR_aromatics_like"/>
    <property type="match status" value="1"/>
</dbReference>
<dbReference type="InterPro" id="IPR005119">
    <property type="entry name" value="LysR_subst-bd"/>
</dbReference>
<keyword evidence="2" id="KW-0805">Transcription regulation</keyword>
<dbReference type="InterPro" id="IPR000847">
    <property type="entry name" value="LysR_HTH_N"/>
</dbReference>
<evidence type="ECO:0000313" key="7">
    <source>
        <dbReference type="Proteomes" id="UP001366503"/>
    </source>
</evidence>
<dbReference type="PROSITE" id="PS50931">
    <property type="entry name" value="HTH_LYSR"/>
    <property type="match status" value="1"/>
</dbReference>
<dbReference type="Gene3D" id="3.40.190.290">
    <property type="match status" value="1"/>
</dbReference>
<dbReference type="InterPro" id="IPR036388">
    <property type="entry name" value="WH-like_DNA-bd_sf"/>
</dbReference>
<organism evidence="6 7">
    <name type="scientific">Mesorhizobium argentiipisi</name>
    <dbReference type="NCBI Taxonomy" id="3015175"/>
    <lineage>
        <taxon>Bacteria</taxon>
        <taxon>Pseudomonadati</taxon>
        <taxon>Pseudomonadota</taxon>
        <taxon>Alphaproteobacteria</taxon>
        <taxon>Hyphomicrobiales</taxon>
        <taxon>Phyllobacteriaceae</taxon>
        <taxon>Mesorhizobium</taxon>
    </lineage>
</organism>
<dbReference type="PANTHER" id="PTHR30346:SF0">
    <property type="entry name" value="HCA OPERON TRANSCRIPTIONAL ACTIVATOR HCAR"/>
    <property type="match status" value="1"/>
</dbReference>
<dbReference type="PANTHER" id="PTHR30346">
    <property type="entry name" value="TRANSCRIPTIONAL DUAL REGULATOR HCAR-RELATED"/>
    <property type="match status" value="1"/>
</dbReference>
<evidence type="ECO:0000256" key="3">
    <source>
        <dbReference type="ARBA" id="ARBA00023125"/>
    </source>
</evidence>
<evidence type="ECO:0000313" key="6">
    <source>
        <dbReference type="EMBL" id="MEI9406433.1"/>
    </source>
</evidence>
<sequence length="264" mass="29497">MDIKQLRYFVAVAETLHFGRAAQQLHLSQPPLSRQIASLEQELGVTLLERHSRRAALTFAGRRLLEDARLALDLFDRACTNARRAHSGELGELSVGFMMHAAHTLIPRATRRYRAAFPNVELTLREVLPTVLEHDVAQGRFDIGVVFAPVTVDGLVTSAIFEEVLCVALNAAHPLSLKANLNAQDLHGEQFVATLAQTTPALRAAIAEYFANGRHVPAIGSKCNFNRPSSAWSQKAWDWVSCRSPWRDWPLPMLSFGIWRTRRS</sequence>
<keyword evidence="7" id="KW-1185">Reference proteome</keyword>
<evidence type="ECO:0000259" key="5">
    <source>
        <dbReference type="PROSITE" id="PS50931"/>
    </source>
</evidence>
<dbReference type="Proteomes" id="UP001366503">
    <property type="component" value="Unassembled WGS sequence"/>
</dbReference>
<proteinExistence type="inferred from homology"/>
<comment type="similarity">
    <text evidence="1">Belongs to the LysR transcriptional regulatory family.</text>
</comment>
<protein>
    <submittedName>
        <fullName evidence="6">LysR family transcriptional regulator</fullName>
    </submittedName>
</protein>
<dbReference type="Pfam" id="PF03466">
    <property type="entry name" value="LysR_substrate"/>
    <property type="match status" value="1"/>
</dbReference>
<dbReference type="PRINTS" id="PR00039">
    <property type="entry name" value="HTHLYSR"/>
</dbReference>
<dbReference type="Gene3D" id="1.10.10.10">
    <property type="entry name" value="Winged helix-like DNA-binding domain superfamily/Winged helix DNA-binding domain"/>
    <property type="match status" value="1"/>
</dbReference>
<feature type="domain" description="HTH lysR-type" evidence="5">
    <location>
        <begin position="1"/>
        <end position="58"/>
    </location>
</feature>
<comment type="caution">
    <text evidence="6">The sequence shown here is derived from an EMBL/GenBank/DDBJ whole genome shotgun (WGS) entry which is preliminary data.</text>
</comment>
<name>A0ABU8KME6_9HYPH</name>
<dbReference type="SUPFAM" id="SSF53850">
    <property type="entry name" value="Periplasmic binding protein-like II"/>
    <property type="match status" value="1"/>
</dbReference>
<dbReference type="EMBL" id="JAPYKO010000036">
    <property type="protein sequence ID" value="MEI9406433.1"/>
    <property type="molecule type" value="Genomic_DNA"/>
</dbReference>
<dbReference type="InterPro" id="IPR036390">
    <property type="entry name" value="WH_DNA-bd_sf"/>
</dbReference>
<keyword evidence="4" id="KW-0804">Transcription</keyword>